<name>U2LWH2_9FIRM</name>
<dbReference type="AlphaFoldDB" id="U2LWH2"/>
<evidence type="ECO:0000313" key="2">
    <source>
        <dbReference type="Proteomes" id="UP000016662"/>
    </source>
</evidence>
<proteinExistence type="predicted"/>
<keyword evidence="2" id="KW-1185">Reference proteome</keyword>
<dbReference type="HOGENOM" id="CLU_3129161_0_0_9"/>
<dbReference type="Proteomes" id="UP000016662">
    <property type="component" value="Unassembled WGS sequence"/>
</dbReference>
<gene>
    <name evidence="1" type="ORF">RUMCAL_02580</name>
</gene>
<reference evidence="1 2" key="1">
    <citation type="submission" date="2013-07" db="EMBL/GenBank/DDBJ databases">
        <authorList>
            <person name="Weinstock G."/>
            <person name="Sodergren E."/>
            <person name="Wylie T."/>
            <person name="Fulton L."/>
            <person name="Fulton R."/>
            <person name="Fronick C."/>
            <person name="O'Laughlin M."/>
            <person name="Godfrey J."/>
            <person name="Miner T."/>
            <person name="Herter B."/>
            <person name="Appelbaum E."/>
            <person name="Cordes M."/>
            <person name="Lek S."/>
            <person name="Wollam A."/>
            <person name="Pepin K.H."/>
            <person name="Palsikar V.B."/>
            <person name="Mitreva M."/>
            <person name="Wilson R.K."/>
        </authorList>
    </citation>
    <scope>NUCLEOTIDE SEQUENCE [LARGE SCALE GENOMIC DNA]</scope>
    <source>
        <strain evidence="1 2">ATCC 27760</strain>
    </source>
</reference>
<feature type="non-terminal residue" evidence="1">
    <location>
        <position position="1"/>
    </location>
</feature>
<comment type="caution">
    <text evidence="1">The sequence shown here is derived from an EMBL/GenBank/DDBJ whole genome shotgun (WGS) entry which is preliminary data.</text>
</comment>
<accession>U2LWH2</accession>
<protein>
    <submittedName>
        <fullName evidence="1">Uncharacterized protein</fullName>
    </submittedName>
</protein>
<sequence>VARRSLCGIALALFSVACRRFLPYFYFISFIIPYFCECSLQRIKIFHELQ</sequence>
<organism evidence="1 2">
    <name type="scientific">Ruminococcus callidus ATCC 27760</name>
    <dbReference type="NCBI Taxonomy" id="411473"/>
    <lineage>
        <taxon>Bacteria</taxon>
        <taxon>Bacillati</taxon>
        <taxon>Bacillota</taxon>
        <taxon>Clostridia</taxon>
        <taxon>Eubacteriales</taxon>
        <taxon>Oscillospiraceae</taxon>
        <taxon>Ruminococcus</taxon>
    </lineage>
</organism>
<dbReference type="STRING" id="411473.RUMCAL_02580"/>
<evidence type="ECO:0000313" key="1">
    <source>
        <dbReference type="EMBL" id="ERJ91448.1"/>
    </source>
</evidence>
<dbReference type="EMBL" id="AWVF01000312">
    <property type="protein sequence ID" value="ERJ91448.1"/>
    <property type="molecule type" value="Genomic_DNA"/>
</dbReference>